<sequence>MGILKRFDRLERKLESAVDGGFARVFGGKVAPQEIEQSLQREAESTLENLGDGASLVANSYVISLSPSDLEHVSGEYELNRKIFSRHLEDFIRDNGWQTYGPVVVEFDQIPSLHTGQFHTDGVVNPDATPRPVPAPAAAPGPASHRGAPAMTNPPGNDQGGQYPGYPQQGGQYPQYDYDQQGYDAQPGYDQQGYAPQQPAYDQQGYAPPAADQGYGQQPAYDQQGYGHQQAYDYNQQGYGQQAGYDPAQQGYAAPADQGYAQPQAYDQQGYAAPADQGYAPQPGYEQPAYDQGYGQQQGYAAPADQGYGQQPGYEQPVYDQGYGQQQPAYDQQNYAAPAEQGYGQQPAYDQGYAAPAAGGGYAPSGITLVLEDGSNRTFSLRQGSNVLGRGQDAQFRLPDTGVSRRHAEIRWDGQTAMLTDLNSTNGTTVNDLQVSAWELANGDRIRLGHSDITVRFQ</sequence>
<gene>
    <name evidence="4" type="ORF">BKA16_000587</name>
</gene>
<dbReference type="PROSITE" id="PS50006">
    <property type="entry name" value="FHA_DOMAIN"/>
    <property type="match status" value="1"/>
</dbReference>
<evidence type="ECO:0000256" key="1">
    <source>
        <dbReference type="ARBA" id="ARBA00022553"/>
    </source>
</evidence>
<feature type="compositionally biased region" description="Pro residues" evidence="2">
    <location>
        <begin position="129"/>
        <end position="139"/>
    </location>
</feature>
<keyword evidence="5" id="KW-1185">Reference proteome</keyword>
<comment type="caution">
    <text evidence="4">The sequence shown here is derived from an EMBL/GenBank/DDBJ whole genome shotgun (WGS) entry which is preliminary data.</text>
</comment>
<dbReference type="RefSeq" id="WP_183369262.1">
    <property type="nucleotide sequence ID" value="NZ_BAABHL010000048.1"/>
</dbReference>
<evidence type="ECO:0000259" key="3">
    <source>
        <dbReference type="PROSITE" id="PS50006"/>
    </source>
</evidence>
<dbReference type="SMART" id="SM00240">
    <property type="entry name" value="FHA"/>
    <property type="match status" value="1"/>
</dbReference>
<dbReference type="EMBL" id="JACIFP010000001">
    <property type="protein sequence ID" value="MBB4134035.1"/>
    <property type="molecule type" value="Genomic_DNA"/>
</dbReference>
<dbReference type="InterPro" id="IPR050923">
    <property type="entry name" value="Cell_Proc_Reg/RNA_Proc"/>
</dbReference>
<evidence type="ECO:0000256" key="2">
    <source>
        <dbReference type="SAM" id="MobiDB-lite"/>
    </source>
</evidence>
<evidence type="ECO:0000313" key="5">
    <source>
        <dbReference type="Proteomes" id="UP000551501"/>
    </source>
</evidence>
<keyword evidence="1" id="KW-0597">Phosphoprotein</keyword>
<dbReference type="AlphaFoldDB" id="A0A840EML7"/>
<feature type="compositionally biased region" description="Low complexity" evidence="2">
    <location>
        <begin position="164"/>
        <end position="194"/>
    </location>
</feature>
<dbReference type="Gene3D" id="2.60.200.20">
    <property type="match status" value="1"/>
</dbReference>
<dbReference type="InterPro" id="IPR008984">
    <property type="entry name" value="SMAD_FHA_dom_sf"/>
</dbReference>
<dbReference type="Pfam" id="PF12401">
    <property type="entry name" value="FhaA_N"/>
    <property type="match status" value="1"/>
</dbReference>
<dbReference type="InterPro" id="IPR042287">
    <property type="entry name" value="FhaA_N_sf"/>
</dbReference>
<feature type="compositionally biased region" description="Low complexity" evidence="2">
    <location>
        <begin position="140"/>
        <end position="157"/>
    </location>
</feature>
<dbReference type="Pfam" id="PF00498">
    <property type="entry name" value="FHA"/>
    <property type="match status" value="1"/>
</dbReference>
<dbReference type="CDD" id="cd22668">
    <property type="entry name" value="FHA_FhaA-like"/>
    <property type="match status" value="1"/>
</dbReference>
<dbReference type="PANTHER" id="PTHR23308">
    <property type="entry name" value="NUCLEAR INHIBITOR OF PROTEIN PHOSPHATASE-1"/>
    <property type="match status" value="1"/>
</dbReference>
<dbReference type="Proteomes" id="UP000551501">
    <property type="component" value="Unassembled WGS sequence"/>
</dbReference>
<dbReference type="SUPFAM" id="SSF49879">
    <property type="entry name" value="SMAD/FHA domain"/>
    <property type="match status" value="1"/>
</dbReference>
<protein>
    <recommendedName>
        <fullName evidence="3">FHA domain-containing protein</fullName>
    </recommendedName>
</protein>
<dbReference type="InterPro" id="IPR022128">
    <property type="entry name" value="FhaA_N"/>
</dbReference>
<feature type="region of interest" description="Disordered" evidence="2">
    <location>
        <begin position="274"/>
        <end position="325"/>
    </location>
</feature>
<organism evidence="4 5">
    <name type="scientific">Gordonia humi</name>
    <dbReference type="NCBI Taxonomy" id="686429"/>
    <lineage>
        <taxon>Bacteria</taxon>
        <taxon>Bacillati</taxon>
        <taxon>Actinomycetota</taxon>
        <taxon>Actinomycetes</taxon>
        <taxon>Mycobacteriales</taxon>
        <taxon>Gordoniaceae</taxon>
        <taxon>Gordonia</taxon>
    </lineage>
</organism>
<name>A0A840EML7_9ACTN</name>
<dbReference type="Gene3D" id="3.30.2320.60">
    <property type="entry name" value="FhaA, phosphopeptide-binding domain (DUF3662)"/>
    <property type="match status" value="1"/>
</dbReference>
<accession>A0A840EML7</accession>
<proteinExistence type="predicted"/>
<dbReference type="InterPro" id="IPR000253">
    <property type="entry name" value="FHA_dom"/>
</dbReference>
<feature type="domain" description="FHA" evidence="3">
    <location>
        <begin position="386"/>
        <end position="435"/>
    </location>
</feature>
<evidence type="ECO:0000313" key="4">
    <source>
        <dbReference type="EMBL" id="MBB4134035.1"/>
    </source>
</evidence>
<reference evidence="4 5" key="1">
    <citation type="submission" date="2020-08" db="EMBL/GenBank/DDBJ databases">
        <title>Sequencing the genomes of 1000 actinobacteria strains.</title>
        <authorList>
            <person name="Klenk H.-P."/>
        </authorList>
    </citation>
    <scope>NUCLEOTIDE SEQUENCE [LARGE SCALE GENOMIC DNA]</scope>
    <source>
        <strain evidence="4 5">DSM 45298</strain>
    </source>
</reference>
<feature type="compositionally biased region" description="Low complexity" evidence="2">
    <location>
        <begin position="287"/>
        <end position="317"/>
    </location>
</feature>
<feature type="region of interest" description="Disordered" evidence="2">
    <location>
        <begin position="118"/>
        <end position="223"/>
    </location>
</feature>